<proteinExistence type="predicted"/>
<name>A0ABQ3ZTE4_9ACTN</name>
<accession>A0ABQ3ZTE4</accession>
<organism evidence="1 2">
    <name type="scientific">Winogradskya humida</name>
    <dbReference type="NCBI Taxonomy" id="113566"/>
    <lineage>
        <taxon>Bacteria</taxon>
        <taxon>Bacillati</taxon>
        <taxon>Actinomycetota</taxon>
        <taxon>Actinomycetes</taxon>
        <taxon>Micromonosporales</taxon>
        <taxon>Micromonosporaceae</taxon>
        <taxon>Winogradskya</taxon>
    </lineage>
</organism>
<comment type="caution">
    <text evidence="1">The sequence shown here is derived from an EMBL/GenBank/DDBJ whole genome shotgun (WGS) entry which is preliminary data.</text>
</comment>
<dbReference type="Pfam" id="PF12224">
    <property type="entry name" value="Amidoligase_2"/>
    <property type="match status" value="1"/>
</dbReference>
<evidence type="ECO:0008006" key="3">
    <source>
        <dbReference type="Google" id="ProtNLM"/>
    </source>
</evidence>
<dbReference type="Proteomes" id="UP000603200">
    <property type="component" value="Unassembled WGS sequence"/>
</dbReference>
<dbReference type="EMBL" id="BOMN01000061">
    <property type="protein sequence ID" value="GIE21824.1"/>
    <property type="molecule type" value="Genomic_DNA"/>
</dbReference>
<gene>
    <name evidence="1" type="ORF">Ahu01nite_049260</name>
</gene>
<reference evidence="1 2" key="1">
    <citation type="submission" date="2021-01" db="EMBL/GenBank/DDBJ databases">
        <title>Whole genome shotgun sequence of Actinoplanes humidus NBRC 14915.</title>
        <authorList>
            <person name="Komaki H."/>
            <person name="Tamura T."/>
        </authorList>
    </citation>
    <scope>NUCLEOTIDE SEQUENCE [LARGE SCALE GENOMIC DNA]</scope>
    <source>
        <strain evidence="1 2">NBRC 14915</strain>
    </source>
</reference>
<sequence length="355" mass="38907">MIPPLHRRIGFEIELMAPPGVSRRTLATDLAARHGGQARPVWHHDSELSMVPGLVRFLHVTPAFEVTRADGSLLCTLVDDITLVNGLDQQAPAKDGWFRILGDEARLIRLVAAHSDPGGTIDTALDNAAKIWNRDVDLVDGVYRLDDEAGASIAMAAPLTGERERPCEIITPPLAADHAVTLEHLLGPARELGFTIPQEAAVHMHLDGAPFHNPATLANVIRLFAFYREPLRTALQTNTNSRRLAPLPSTLVRAVSFGTPSWKDLRYAATDGELTKFFDVNMVQLFRENPIRDTLEIRILPGALHTEDIVNRAALVELLLDRCEDPEPIPEAPTDPAEALEALLELAAEALANRP</sequence>
<evidence type="ECO:0000313" key="1">
    <source>
        <dbReference type="EMBL" id="GIE21824.1"/>
    </source>
</evidence>
<keyword evidence="2" id="KW-1185">Reference proteome</keyword>
<evidence type="ECO:0000313" key="2">
    <source>
        <dbReference type="Proteomes" id="UP000603200"/>
    </source>
</evidence>
<dbReference type="RefSeq" id="WP_203838934.1">
    <property type="nucleotide sequence ID" value="NZ_BAAATV010000002.1"/>
</dbReference>
<dbReference type="InterPro" id="IPR022025">
    <property type="entry name" value="Amidoligase_2"/>
</dbReference>
<protein>
    <recommendedName>
        <fullName evidence="3">Amidoligase enzyme</fullName>
    </recommendedName>
</protein>